<feature type="domain" description="N-acetyltransferase" evidence="3">
    <location>
        <begin position="22"/>
        <end position="183"/>
    </location>
</feature>
<dbReference type="SUPFAM" id="SSF55729">
    <property type="entry name" value="Acyl-CoA N-acyltransferases (Nat)"/>
    <property type="match status" value="2"/>
</dbReference>
<gene>
    <name evidence="4" type="ORF">HGMM_OP4C639</name>
</gene>
<reference evidence="4" key="1">
    <citation type="journal article" date="2005" name="Environ. Microbiol.">
        <title>Genetic and functional properties of uncultivated thermophilic crenarchaeotes from a subsurface gold mine as revealed by analysis of genome fragments.</title>
        <authorList>
            <person name="Nunoura T."/>
            <person name="Hirayama H."/>
            <person name="Takami H."/>
            <person name="Oida H."/>
            <person name="Nishi S."/>
            <person name="Shimamura S."/>
            <person name="Suzuki Y."/>
            <person name="Inagaki F."/>
            <person name="Takai K."/>
            <person name="Nealson K.H."/>
            <person name="Horikoshi K."/>
        </authorList>
    </citation>
    <scope>NUCLEOTIDE SEQUENCE</scope>
</reference>
<feature type="domain" description="N-acetyltransferase" evidence="3">
    <location>
        <begin position="211"/>
        <end position="356"/>
    </location>
</feature>
<keyword evidence="2" id="KW-0012">Acyltransferase</keyword>
<dbReference type="EMBL" id="AP011803">
    <property type="protein sequence ID" value="BAL60003.1"/>
    <property type="molecule type" value="Genomic_DNA"/>
</dbReference>
<dbReference type="Gene3D" id="3.40.630.30">
    <property type="match status" value="1"/>
</dbReference>
<reference evidence="4" key="2">
    <citation type="journal article" date="2012" name="PLoS ONE">
        <title>A Deeply Branching Thermophilic Bacterium with an Ancient Acetyl-CoA Pathway Dominates a Subsurface Ecosystem.</title>
        <authorList>
            <person name="Takami H."/>
            <person name="Noguchi H."/>
            <person name="Takaki Y."/>
            <person name="Uchiyama I."/>
            <person name="Toyoda A."/>
            <person name="Nishi S."/>
            <person name="Chee G.-J."/>
            <person name="Arai W."/>
            <person name="Nunoura T."/>
            <person name="Itoh T."/>
            <person name="Hattori M."/>
            <person name="Takai K."/>
        </authorList>
    </citation>
    <scope>NUCLEOTIDE SEQUENCE</scope>
</reference>
<sequence>MLWLTLDTHAMFWYSRVPMMQLEIKPFDPQVATQADFVAYNVFINRIQAEMWPEDPPSELDETIRELRATPPFVVAHRWAVWRGNEVIARAVASLWRTEDNQHLLNFDIAVLPEWRRQGIATRLLKLIADVAQREKRRLLMTSTDSAIPAGEAFMKRLGARVGIISRTNQLDLGELNRGLLREWCARAPKAEFALGLWEGPYPEEELDAIVRLREVMNTEPRDNLEIEDVKWTREQLRQIEASLAERKTERWTMYVRERKTGNLAGYTEVFWSAFEPETLYQGDTGVFPEYRGRGLGKWLKAAMLEKVLRDRPQVKRVRTGNANSNAPMLKINFELGFRPYKQWTTWQVELEKVLEYLRSSPA</sequence>
<dbReference type="CDD" id="cd04301">
    <property type="entry name" value="NAT_SF"/>
    <property type="match status" value="2"/>
</dbReference>
<dbReference type="InterPro" id="IPR016181">
    <property type="entry name" value="Acyl_CoA_acyltransferase"/>
</dbReference>
<organism evidence="4">
    <name type="scientific">Acetithermum autotrophicum</name>
    <dbReference type="NCBI Taxonomy" id="1446466"/>
    <lineage>
        <taxon>Bacteria</taxon>
        <taxon>Candidatus Bipolaricaulota</taxon>
        <taxon>Candidatus Acetithermum</taxon>
    </lineage>
</organism>
<dbReference type="PROSITE" id="PS51186">
    <property type="entry name" value="GNAT"/>
    <property type="match status" value="2"/>
</dbReference>
<dbReference type="InterPro" id="IPR050832">
    <property type="entry name" value="Bact_Acetyltransf"/>
</dbReference>
<keyword evidence="1 4" id="KW-0808">Transferase</keyword>
<protein>
    <submittedName>
        <fullName evidence="4">Acetyltransferase GNAT family protein</fullName>
    </submittedName>
</protein>
<evidence type="ECO:0000259" key="3">
    <source>
        <dbReference type="PROSITE" id="PS51186"/>
    </source>
</evidence>
<proteinExistence type="predicted"/>
<name>H5SU03_ACEAU</name>
<dbReference type="InterPro" id="IPR000182">
    <property type="entry name" value="GNAT_dom"/>
</dbReference>
<dbReference type="PANTHER" id="PTHR43877">
    <property type="entry name" value="AMINOALKYLPHOSPHONATE N-ACETYLTRANSFERASE-RELATED-RELATED"/>
    <property type="match status" value="1"/>
</dbReference>
<evidence type="ECO:0000256" key="1">
    <source>
        <dbReference type="ARBA" id="ARBA00022679"/>
    </source>
</evidence>
<dbReference type="AlphaFoldDB" id="H5SU03"/>
<accession>H5SU03</accession>
<dbReference type="Pfam" id="PF00583">
    <property type="entry name" value="Acetyltransf_1"/>
    <property type="match status" value="2"/>
</dbReference>
<dbReference type="GO" id="GO:0016747">
    <property type="term" value="F:acyltransferase activity, transferring groups other than amino-acyl groups"/>
    <property type="evidence" value="ECO:0007669"/>
    <property type="project" value="InterPro"/>
</dbReference>
<evidence type="ECO:0000256" key="2">
    <source>
        <dbReference type="ARBA" id="ARBA00023315"/>
    </source>
</evidence>
<evidence type="ECO:0000313" key="4">
    <source>
        <dbReference type="EMBL" id="BAL60003.1"/>
    </source>
</evidence>